<dbReference type="OrthoDB" id="2691655at2759"/>
<keyword evidence="2" id="KW-1185">Reference proteome</keyword>
<dbReference type="STRING" id="1858805.M5GAU3"/>
<name>M5GAU3_DACPD</name>
<dbReference type="EMBL" id="JH795865">
    <property type="protein sequence ID" value="EJU01048.1"/>
    <property type="molecule type" value="Genomic_DNA"/>
</dbReference>
<proteinExistence type="predicted"/>
<sequence>HFGSLAWNDVKSRYSQPKLELYGLYQALRALQVFLIGAPQFIIEVDASCIKEMLNNLDQQPAAALNKGVSGIHQFDFDLIHIPAKKHTGPDGLS</sequence>
<feature type="non-terminal residue" evidence="1">
    <location>
        <position position="1"/>
    </location>
</feature>
<accession>M5GAU3</accession>
<dbReference type="Proteomes" id="UP000030653">
    <property type="component" value="Unassembled WGS sequence"/>
</dbReference>
<feature type="non-terminal residue" evidence="1">
    <location>
        <position position="94"/>
    </location>
</feature>
<protein>
    <recommendedName>
        <fullName evidence="3">Reverse transcriptase RNase H-like domain-containing protein</fullName>
    </recommendedName>
</protein>
<dbReference type="HOGENOM" id="CLU_165851_0_0_1"/>
<reference evidence="1 2" key="1">
    <citation type="journal article" date="2012" name="Science">
        <title>The Paleozoic origin of enzymatic lignin decomposition reconstructed from 31 fungal genomes.</title>
        <authorList>
            <person name="Floudas D."/>
            <person name="Binder M."/>
            <person name="Riley R."/>
            <person name="Barry K."/>
            <person name="Blanchette R.A."/>
            <person name="Henrissat B."/>
            <person name="Martinez A.T."/>
            <person name="Otillar R."/>
            <person name="Spatafora J.W."/>
            <person name="Yadav J.S."/>
            <person name="Aerts A."/>
            <person name="Benoit I."/>
            <person name="Boyd A."/>
            <person name="Carlson A."/>
            <person name="Copeland A."/>
            <person name="Coutinho P.M."/>
            <person name="de Vries R.P."/>
            <person name="Ferreira P."/>
            <person name="Findley K."/>
            <person name="Foster B."/>
            <person name="Gaskell J."/>
            <person name="Glotzer D."/>
            <person name="Gorecki P."/>
            <person name="Heitman J."/>
            <person name="Hesse C."/>
            <person name="Hori C."/>
            <person name="Igarashi K."/>
            <person name="Jurgens J.A."/>
            <person name="Kallen N."/>
            <person name="Kersten P."/>
            <person name="Kohler A."/>
            <person name="Kuees U."/>
            <person name="Kumar T.K.A."/>
            <person name="Kuo A."/>
            <person name="LaButti K."/>
            <person name="Larrondo L.F."/>
            <person name="Lindquist E."/>
            <person name="Ling A."/>
            <person name="Lombard V."/>
            <person name="Lucas S."/>
            <person name="Lundell T."/>
            <person name="Martin R."/>
            <person name="McLaughlin D.J."/>
            <person name="Morgenstern I."/>
            <person name="Morin E."/>
            <person name="Murat C."/>
            <person name="Nagy L.G."/>
            <person name="Nolan M."/>
            <person name="Ohm R.A."/>
            <person name="Patyshakuliyeva A."/>
            <person name="Rokas A."/>
            <person name="Ruiz-Duenas F.J."/>
            <person name="Sabat G."/>
            <person name="Salamov A."/>
            <person name="Samejima M."/>
            <person name="Schmutz J."/>
            <person name="Slot J.C."/>
            <person name="St John F."/>
            <person name="Stenlid J."/>
            <person name="Sun H."/>
            <person name="Sun S."/>
            <person name="Syed K."/>
            <person name="Tsang A."/>
            <person name="Wiebenga A."/>
            <person name="Young D."/>
            <person name="Pisabarro A."/>
            <person name="Eastwood D.C."/>
            <person name="Martin F."/>
            <person name="Cullen D."/>
            <person name="Grigoriev I.V."/>
            <person name="Hibbett D.S."/>
        </authorList>
    </citation>
    <scope>NUCLEOTIDE SEQUENCE [LARGE SCALE GENOMIC DNA]</scope>
    <source>
        <strain evidence="1 2">DJM-731 SS1</strain>
    </source>
</reference>
<dbReference type="RefSeq" id="XP_040627945.1">
    <property type="nucleotide sequence ID" value="XM_040774542.1"/>
</dbReference>
<evidence type="ECO:0000313" key="2">
    <source>
        <dbReference type="Proteomes" id="UP000030653"/>
    </source>
</evidence>
<dbReference type="GeneID" id="63689604"/>
<evidence type="ECO:0008006" key="3">
    <source>
        <dbReference type="Google" id="ProtNLM"/>
    </source>
</evidence>
<evidence type="ECO:0000313" key="1">
    <source>
        <dbReference type="EMBL" id="EJU01048.1"/>
    </source>
</evidence>
<gene>
    <name evidence="1" type="ORF">DACRYDRAFT_43612</name>
</gene>
<dbReference type="OMA" id="NAVINRW"/>
<dbReference type="AlphaFoldDB" id="M5GAU3"/>
<organism evidence="1 2">
    <name type="scientific">Dacryopinax primogenitus (strain DJM 731)</name>
    <name type="common">Brown rot fungus</name>
    <dbReference type="NCBI Taxonomy" id="1858805"/>
    <lineage>
        <taxon>Eukaryota</taxon>
        <taxon>Fungi</taxon>
        <taxon>Dikarya</taxon>
        <taxon>Basidiomycota</taxon>
        <taxon>Agaricomycotina</taxon>
        <taxon>Dacrymycetes</taxon>
        <taxon>Dacrymycetales</taxon>
        <taxon>Dacrymycetaceae</taxon>
        <taxon>Dacryopinax</taxon>
    </lineage>
</organism>